<evidence type="ECO:0000313" key="2">
    <source>
        <dbReference type="Proteomes" id="UP000815325"/>
    </source>
</evidence>
<gene>
    <name evidence="1" type="ORF">DUNSADRAFT_5902</name>
</gene>
<comment type="caution">
    <text evidence="1">The sequence shown here is derived from an EMBL/GenBank/DDBJ whole genome shotgun (WGS) entry which is preliminary data.</text>
</comment>
<organism evidence="1 2">
    <name type="scientific">Dunaliella salina</name>
    <name type="common">Green alga</name>
    <name type="synonym">Protococcus salinus</name>
    <dbReference type="NCBI Taxonomy" id="3046"/>
    <lineage>
        <taxon>Eukaryota</taxon>
        <taxon>Viridiplantae</taxon>
        <taxon>Chlorophyta</taxon>
        <taxon>core chlorophytes</taxon>
        <taxon>Chlorophyceae</taxon>
        <taxon>CS clade</taxon>
        <taxon>Chlamydomonadales</taxon>
        <taxon>Dunaliellaceae</taxon>
        <taxon>Dunaliella</taxon>
    </lineage>
</organism>
<proteinExistence type="predicted"/>
<keyword evidence="2" id="KW-1185">Reference proteome</keyword>
<evidence type="ECO:0000313" key="1">
    <source>
        <dbReference type="EMBL" id="KAF5836455.1"/>
    </source>
</evidence>
<sequence length="151" mass="17260">MPKVSTFLCCRVFLVTRVERASGGFRPNFLFNGELVEVLPGVSGEAHRLERVLNTNELQLSLRYEPPSPKFTKLVHGQEMVSYRLKLLDGHQFIYLQRGLPKVLVVDEHVRAVGWGQLQLVFHTEQQLASFLKVLRCGRLPCHCCSRRSSL</sequence>
<protein>
    <recommendedName>
        <fullName evidence="3">Encoded protein</fullName>
    </recommendedName>
</protein>
<reference evidence="1" key="1">
    <citation type="submission" date="2017-08" db="EMBL/GenBank/DDBJ databases">
        <authorList>
            <person name="Polle J.E."/>
            <person name="Barry K."/>
            <person name="Cushman J."/>
            <person name="Schmutz J."/>
            <person name="Tran D."/>
            <person name="Hathwaick L.T."/>
            <person name="Yim W.C."/>
            <person name="Jenkins J."/>
            <person name="Mckie-Krisberg Z.M."/>
            <person name="Prochnik S."/>
            <person name="Lindquist E."/>
            <person name="Dockter R.B."/>
            <person name="Adam C."/>
            <person name="Molina H."/>
            <person name="Bunkerborg J."/>
            <person name="Jin E."/>
            <person name="Buchheim M."/>
            <person name="Magnuson J."/>
        </authorList>
    </citation>
    <scope>NUCLEOTIDE SEQUENCE</scope>
    <source>
        <strain evidence="1">CCAP 19/18</strain>
    </source>
</reference>
<name>A0ABQ7GPD7_DUNSA</name>
<evidence type="ECO:0008006" key="3">
    <source>
        <dbReference type="Google" id="ProtNLM"/>
    </source>
</evidence>
<dbReference type="EMBL" id="MU069659">
    <property type="protein sequence ID" value="KAF5836455.1"/>
    <property type="molecule type" value="Genomic_DNA"/>
</dbReference>
<dbReference type="Proteomes" id="UP000815325">
    <property type="component" value="Unassembled WGS sequence"/>
</dbReference>
<accession>A0ABQ7GPD7</accession>